<keyword evidence="1" id="KW-1133">Transmembrane helix</keyword>
<dbReference type="EMBL" id="JAVDQS010000011">
    <property type="protein sequence ID" value="MDR6406341.1"/>
    <property type="molecule type" value="Genomic_DNA"/>
</dbReference>
<sequence length="80" mass="8729">METITILKSKMNAILVFAFIMFTSVAAFAQENTGEAVEKVNSTKTTTTTEWYADPMYIIGGAVILIIIIALIARGGKRND</sequence>
<accession>A0ABU1LHY8</accession>
<feature type="signal peptide" evidence="2">
    <location>
        <begin position="1"/>
        <end position="29"/>
    </location>
</feature>
<evidence type="ECO:0000256" key="2">
    <source>
        <dbReference type="SAM" id="SignalP"/>
    </source>
</evidence>
<keyword evidence="2" id="KW-0732">Signal</keyword>
<name>A0ABU1LHY8_9FLAO</name>
<evidence type="ECO:0000313" key="3">
    <source>
        <dbReference type="EMBL" id="MDR6406341.1"/>
    </source>
</evidence>
<feature type="chain" id="PRO_5046157121" evidence="2">
    <location>
        <begin position="30"/>
        <end position="80"/>
    </location>
</feature>
<evidence type="ECO:0000256" key="1">
    <source>
        <dbReference type="SAM" id="Phobius"/>
    </source>
</evidence>
<reference evidence="3 4" key="1">
    <citation type="submission" date="2023-07" db="EMBL/GenBank/DDBJ databases">
        <title>Sorghum-associated microbial communities from plants grown in Nebraska, USA.</title>
        <authorList>
            <person name="Schachtman D."/>
        </authorList>
    </citation>
    <scope>NUCLEOTIDE SEQUENCE [LARGE SCALE GENOMIC DNA]</scope>
    <source>
        <strain evidence="3 4">DS1709</strain>
    </source>
</reference>
<dbReference type="Proteomes" id="UP001184853">
    <property type="component" value="Unassembled WGS sequence"/>
</dbReference>
<dbReference type="RefSeq" id="WP_115983018.1">
    <property type="nucleotide sequence ID" value="NZ_JAVDQS010000011.1"/>
</dbReference>
<evidence type="ECO:0000313" key="4">
    <source>
        <dbReference type="Proteomes" id="UP001184853"/>
    </source>
</evidence>
<organism evidence="3 4">
    <name type="scientific">Chryseobacterium geocarposphaerae</name>
    <dbReference type="NCBI Taxonomy" id="1416776"/>
    <lineage>
        <taxon>Bacteria</taxon>
        <taxon>Pseudomonadati</taxon>
        <taxon>Bacteroidota</taxon>
        <taxon>Flavobacteriia</taxon>
        <taxon>Flavobacteriales</taxon>
        <taxon>Weeksellaceae</taxon>
        <taxon>Chryseobacterium group</taxon>
        <taxon>Chryseobacterium</taxon>
    </lineage>
</organism>
<proteinExistence type="predicted"/>
<comment type="caution">
    <text evidence="3">The sequence shown here is derived from an EMBL/GenBank/DDBJ whole genome shotgun (WGS) entry which is preliminary data.</text>
</comment>
<feature type="transmembrane region" description="Helical" evidence="1">
    <location>
        <begin position="53"/>
        <end position="73"/>
    </location>
</feature>
<protein>
    <submittedName>
        <fullName evidence="3">ABC-type Zn uptake system ZnuABC Zn-binding protein ZnuA</fullName>
    </submittedName>
</protein>
<keyword evidence="1" id="KW-0812">Transmembrane</keyword>
<keyword evidence="4" id="KW-1185">Reference proteome</keyword>
<gene>
    <name evidence="3" type="ORF">J2781_003299</name>
</gene>
<keyword evidence="1" id="KW-0472">Membrane</keyword>